<evidence type="ECO:0000313" key="3">
    <source>
        <dbReference type="Proteomes" id="UP000800235"/>
    </source>
</evidence>
<dbReference type="EMBL" id="MU007022">
    <property type="protein sequence ID" value="KAF2433228.1"/>
    <property type="molecule type" value="Genomic_DNA"/>
</dbReference>
<feature type="domain" description="F-box" evidence="1">
    <location>
        <begin position="1"/>
        <end position="47"/>
    </location>
</feature>
<comment type="caution">
    <text evidence="2">The sequence shown here is derived from an EMBL/GenBank/DDBJ whole genome shotgun (WGS) entry which is preliminary data.</text>
</comment>
<keyword evidence="3" id="KW-1185">Reference proteome</keyword>
<sequence length="371" mass="42387">MFPLHDLPNELVLEILEILAHQCCLLNIILTSKYFHELANPLLYRSILLQLPQACSWKDGPPISGLLLFRTFLENPKLGTITEQLRVETSGIISRELIALLQKKKLLIQWEGRLLARESAMLKLETSRIQGYLSSHVKSMKDGVLAKDVSHALDVSSEASIEVDSFRLYSMTDGYVSQAIALRRAEVKEAIEQNEADIVQKFGKIPNSRLSQLLEPRTDLADLEVSEYHKTRPKTLALKNELSPILTKAIFPTWDPASPNVDPETSEERRARIELEIERMRPLPFSTQMTEDRLRVMMLDSKGPTRFDTFLEDESDQFARFTDTLLSFLPKLQKLYLNIPRVCQMPGPSLVPTPLRCKRSRLDTLTTQVYL</sequence>
<gene>
    <name evidence="2" type="ORF">EJ08DRAFT_95741</name>
</gene>
<dbReference type="OrthoDB" id="2522477at2759"/>
<reference evidence="2" key="1">
    <citation type="journal article" date="2020" name="Stud. Mycol.">
        <title>101 Dothideomycetes genomes: a test case for predicting lifestyles and emergence of pathogens.</title>
        <authorList>
            <person name="Haridas S."/>
            <person name="Albert R."/>
            <person name="Binder M."/>
            <person name="Bloem J."/>
            <person name="Labutti K."/>
            <person name="Salamov A."/>
            <person name="Andreopoulos B."/>
            <person name="Baker S."/>
            <person name="Barry K."/>
            <person name="Bills G."/>
            <person name="Bluhm B."/>
            <person name="Cannon C."/>
            <person name="Castanera R."/>
            <person name="Culley D."/>
            <person name="Daum C."/>
            <person name="Ezra D."/>
            <person name="Gonzalez J."/>
            <person name="Henrissat B."/>
            <person name="Kuo A."/>
            <person name="Liang C."/>
            <person name="Lipzen A."/>
            <person name="Lutzoni F."/>
            <person name="Magnuson J."/>
            <person name="Mondo S."/>
            <person name="Nolan M."/>
            <person name="Ohm R."/>
            <person name="Pangilinan J."/>
            <person name="Park H.-J."/>
            <person name="Ramirez L."/>
            <person name="Alfaro M."/>
            <person name="Sun H."/>
            <person name="Tritt A."/>
            <person name="Yoshinaga Y."/>
            <person name="Zwiers L.-H."/>
            <person name="Turgeon B."/>
            <person name="Goodwin S."/>
            <person name="Spatafora J."/>
            <person name="Crous P."/>
            <person name="Grigoriev I."/>
        </authorList>
    </citation>
    <scope>NUCLEOTIDE SEQUENCE</scope>
    <source>
        <strain evidence="2">CBS 130266</strain>
    </source>
</reference>
<protein>
    <recommendedName>
        <fullName evidence="1">F-box domain-containing protein</fullName>
    </recommendedName>
</protein>
<dbReference type="Pfam" id="PF12937">
    <property type="entry name" value="F-box-like"/>
    <property type="match status" value="1"/>
</dbReference>
<dbReference type="SUPFAM" id="SSF81383">
    <property type="entry name" value="F-box domain"/>
    <property type="match status" value="1"/>
</dbReference>
<dbReference type="AlphaFoldDB" id="A0A9P4NXL0"/>
<evidence type="ECO:0000259" key="1">
    <source>
        <dbReference type="PROSITE" id="PS50181"/>
    </source>
</evidence>
<proteinExistence type="predicted"/>
<dbReference type="InterPro" id="IPR036047">
    <property type="entry name" value="F-box-like_dom_sf"/>
</dbReference>
<accession>A0A9P4NXL0</accession>
<dbReference type="InterPro" id="IPR001810">
    <property type="entry name" value="F-box_dom"/>
</dbReference>
<organism evidence="2 3">
    <name type="scientific">Tothia fuscella</name>
    <dbReference type="NCBI Taxonomy" id="1048955"/>
    <lineage>
        <taxon>Eukaryota</taxon>
        <taxon>Fungi</taxon>
        <taxon>Dikarya</taxon>
        <taxon>Ascomycota</taxon>
        <taxon>Pezizomycotina</taxon>
        <taxon>Dothideomycetes</taxon>
        <taxon>Pleosporomycetidae</taxon>
        <taxon>Venturiales</taxon>
        <taxon>Cylindrosympodiaceae</taxon>
        <taxon>Tothia</taxon>
    </lineage>
</organism>
<name>A0A9P4NXL0_9PEZI</name>
<dbReference type="Proteomes" id="UP000800235">
    <property type="component" value="Unassembled WGS sequence"/>
</dbReference>
<evidence type="ECO:0000313" key="2">
    <source>
        <dbReference type="EMBL" id="KAF2433228.1"/>
    </source>
</evidence>
<dbReference type="PROSITE" id="PS50181">
    <property type="entry name" value="FBOX"/>
    <property type="match status" value="1"/>
</dbReference>